<dbReference type="KEGG" id="sbae:DSM104329_04488"/>
<gene>
    <name evidence="2" type="ORF">DSM104329_04488</name>
</gene>
<name>A0A9E6Y175_9ACTN</name>
<evidence type="ECO:0000256" key="1">
    <source>
        <dbReference type="SAM" id="SignalP"/>
    </source>
</evidence>
<keyword evidence="3" id="KW-1185">Reference proteome</keyword>
<dbReference type="AlphaFoldDB" id="A0A9E6Y175"/>
<protein>
    <submittedName>
        <fullName evidence="2">Uncharacterized protein</fullName>
    </submittedName>
</protein>
<keyword evidence="1" id="KW-0732">Signal</keyword>
<evidence type="ECO:0000313" key="2">
    <source>
        <dbReference type="EMBL" id="UGS38066.1"/>
    </source>
</evidence>
<feature type="chain" id="PRO_5039264398" evidence="1">
    <location>
        <begin position="21"/>
        <end position="164"/>
    </location>
</feature>
<evidence type="ECO:0000313" key="3">
    <source>
        <dbReference type="Proteomes" id="UP001162834"/>
    </source>
</evidence>
<dbReference type="RefSeq" id="WP_259312098.1">
    <property type="nucleotide sequence ID" value="NZ_CP087164.1"/>
</dbReference>
<accession>A0A9E6Y175</accession>
<reference evidence="2" key="1">
    <citation type="journal article" date="2022" name="Int. J. Syst. Evol. Microbiol.">
        <title>Pseudomonas aegrilactucae sp. nov. and Pseudomonas morbosilactucae sp. nov., pathogens causing bacterial rot of lettuce in Japan.</title>
        <authorList>
            <person name="Sawada H."/>
            <person name="Fujikawa T."/>
            <person name="Satou M."/>
        </authorList>
    </citation>
    <scope>NUCLEOTIDE SEQUENCE</scope>
    <source>
        <strain evidence="2">0166_1</strain>
    </source>
</reference>
<feature type="signal peptide" evidence="1">
    <location>
        <begin position="1"/>
        <end position="20"/>
    </location>
</feature>
<proteinExistence type="predicted"/>
<dbReference type="EMBL" id="CP087164">
    <property type="protein sequence ID" value="UGS38066.1"/>
    <property type="molecule type" value="Genomic_DNA"/>
</dbReference>
<sequence>MAVALAAACALVASASTAEAALVFSREDGTAITFPGKTRVWCGPWEEDVAVPAIHVFAGRLRHPQHHWQLSAVRRDVAPGTRLPFPLDFVFDHPRGAQIFAADMPNEASTAEEEASGSMTFTRTSCRRGGVVAFSIDAVLGSEFIDGEEIHVTGTFRGRVGHAP</sequence>
<dbReference type="Proteomes" id="UP001162834">
    <property type="component" value="Chromosome"/>
</dbReference>
<organism evidence="2 3">
    <name type="scientific">Capillimicrobium parvum</name>
    <dbReference type="NCBI Taxonomy" id="2884022"/>
    <lineage>
        <taxon>Bacteria</taxon>
        <taxon>Bacillati</taxon>
        <taxon>Actinomycetota</taxon>
        <taxon>Thermoleophilia</taxon>
        <taxon>Solirubrobacterales</taxon>
        <taxon>Capillimicrobiaceae</taxon>
        <taxon>Capillimicrobium</taxon>
    </lineage>
</organism>